<evidence type="ECO:0000313" key="2">
    <source>
        <dbReference type="EMBL" id="KAF7805048.1"/>
    </source>
</evidence>
<evidence type="ECO:0000256" key="1">
    <source>
        <dbReference type="SAM" id="MobiDB-lite"/>
    </source>
</evidence>
<dbReference type="AlphaFoldDB" id="A0A834SLV7"/>
<organism evidence="2 3">
    <name type="scientific">Senna tora</name>
    <dbReference type="NCBI Taxonomy" id="362788"/>
    <lineage>
        <taxon>Eukaryota</taxon>
        <taxon>Viridiplantae</taxon>
        <taxon>Streptophyta</taxon>
        <taxon>Embryophyta</taxon>
        <taxon>Tracheophyta</taxon>
        <taxon>Spermatophyta</taxon>
        <taxon>Magnoliopsida</taxon>
        <taxon>eudicotyledons</taxon>
        <taxon>Gunneridae</taxon>
        <taxon>Pentapetalae</taxon>
        <taxon>rosids</taxon>
        <taxon>fabids</taxon>
        <taxon>Fabales</taxon>
        <taxon>Fabaceae</taxon>
        <taxon>Caesalpinioideae</taxon>
        <taxon>Cassia clade</taxon>
        <taxon>Senna</taxon>
    </lineage>
</organism>
<comment type="caution">
    <text evidence="2">The sequence shown here is derived from an EMBL/GenBank/DDBJ whole genome shotgun (WGS) entry which is preliminary data.</text>
</comment>
<gene>
    <name evidence="2" type="ORF">G2W53_044159</name>
</gene>
<reference evidence="2" key="1">
    <citation type="submission" date="2020-09" db="EMBL/GenBank/DDBJ databases">
        <title>Genome-Enabled Discovery of Anthraquinone Biosynthesis in Senna tora.</title>
        <authorList>
            <person name="Kang S.-H."/>
            <person name="Pandey R.P."/>
            <person name="Lee C.-M."/>
            <person name="Sim J.-S."/>
            <person name="Jeong J.-T."/>
            <person name="Choi B.-S."/>
            <person name="Jung M."/>
            <person name="Ginzburg D."/>
            <person name="Zhao K."/>
            <person name="Won S.Y."/>
            <person name="Oh T.-J."/>
            <person name="Yu Y."/>
            <person name="Kim N.-H."/>
            <person name="Lee O.R."/>
            <person name="Lee T.-H."/>
            <person name="Bashyal P."/>
            <person name="Kim T.-S."/>
            <person name="Lee W.-H."/>
            <person name="Kawkins C."/>
            <person name="Kim C.-K."/>
            <person name="Kim J.S."/>
            <person name="Ahn B.O."/>
            <person name="Rhee S.Y."/>
            <person name="Sohng J.K."/>
        </authorList>
    </citation>
    <scope>NUCLEOTIDE SEQUENCE</scope>
    <source>
        <tissue evidence="2">Leaf</tissue>
    </source>
</reference>
<evidence type="ECO:0000313" key="3">
    <source>
        <dbReference type="Proteomes" id="UP000634136"/>
    </source>
</evidence>
<dbReference type="Proteomes" id="UP000634136">
    <property type="component" value="Unassembled WGS sequence"/>
</dbReference>
<accession>A0A834SLV7</accession>
<proteinExistence type="predicted"/>
<protein>
    <submittedName>
        <fullName evidence="2">Uncharacterized protein</fullName>
    </submittedName>
</protein>
<keyword evidence="3" id="KW-1185">Reference proteome</keyword>
<sequence>MEEEMVAGGGIEDGSMRGVDSEEKK</sequence>
<feature type="region of interest" description="Disordered" evidence="1">
    <location>
        <begin position="1"/>
        <end position="25"/>
    </location>
</feature>
<name>A0A834SLV7_9FABA</name>
<dbReference type="EMBL" id="JAAIUW010000013">
    <property type="protein sequence ID" value="KAF7805048.1"/>
    <property type="molecule type" value="Genomic_DNA"/>
</dbReference>